<dbReference type="CDD" id="cd02440">
    <property type="entry name" value="AdoMet_MTases"/>
    <property type="match status" value="1"/>
</dbReference>
<evidence type="ECO:0000256" key="2">
    <source>
        <dbReference type="ARBA" id="ARBA00022490"/>
    </source>
</evidence>
<dbReference type="SUPFAM" id="SSF53335">
    <property type="entry name" value="S-adenosyl-L-methionine-dependent methyltransferases"/>
    <property type="match status" value="1"/>
</dbReference>
<dbReference type="RefSeq" id="WP_069438438.1">
    <property type="nucleotide sequence ID" value="NZ_LPWG01000014.1"/>
</dbReference>
<protein>
    <recommendedName>
        <fullName evidence="6">Ribosomal protein L11 methyltransferase</fullName>
        <shortName evidence="6">L11 Mtase</shortName>
        <ecNumber evidence="6">2.1.1.-</ecNumber>
    </recommendedName>
</protein>
<organism evidence="7 8">
    <name type="scientific">Methyloceanibacter methanicus</name>
    <dbReference type="NCBI Taxonomy" id="1774968"/>
    <lineage>
        <taxon>Bacteria</taxon>
        <taxon>Pseudomonadati</taxon>
        <taxon>Pseudomonadota</taxon>
        <taxon>Alphaproteobacteria</taxon>
        <taxon>Hyphomicrobiales</taxon>
        <taxon>Hyphomicrobiaceae</taxon>
        <taxon>Methyloceanibacter</taxon>
    </lineage>
</organism>
<dbReference type="Gene3D" id="3.40.50.150">
    <property type="entry name" value="Vaccinia Virus protein VP39"/>
    <property type="match status" value="1"/>
</dbReference>
<evidence type="ECO:0000313" key="7">
    <source>
        <dbReference type="EMBL" id="ODR98117.1"/>
    </source>
</evidence>
<dbReference type="GO" id="GO:0005737">
    <property type="term" value="C:cytoplasm"/>
    <property type="evidence" value="ECO:0007669"/>
    <property type="project" value="UniProtKB-SubCell"/>
</dbReference>
<dbReference type="HAMAP" id="MF_00735">
    <property type="entry name" value="Methyltr_PrmA"/>
    <property type="match status" value="1"/>
</dbReference>
<evidence type="ECO:0000256" key="3">
    <source>
        <dbReference type="ARBA" id="ARBA00022603"/>
    </source>
</evidence>
<dbReference type="EC" id="2.1.1.-" evidence="6"/>
<reference evidence="7 8" key="1">
    <citation type="journal article" date="2016" name="Environ. Microbiol.">
        <title>New Methyloceanibacter diversity from North Sea sediments includes methanotroph containing solely the soluble methane monooxygenase.</title>
        <authorList>
            <person name="Vekeman B."/>
            <person name="Kerckhof F.M."/>
            <person name="Cremers G."/>
            <person name="de Vos P."/>
            <person name="Vandamme P."/>
            <person name="Boon N."/>
            <person name="Op den Camp H.J."/>
            <person name="Heylen K."/>
        </authorList>
    </citation>
    <scope>NUCLEOTIDE SEQUENCE [LARGE SCALE GENOMIC DNA]</scope>
    <source>
        <strain evidence="7 8">R-67174</strain>
    </source>
</reference>
<proteinExistence type="inferred from homology"/>
<gene>
    <name evidence="6" type="primary">prmA</name>
    <name evidence="7" type="ORF">AUC68_11555</name>
</gene>
<comment type="caution">
    <text evidence="7">The sequence shown here is derived from an EMBL/GenBank/DDBJ whole genome shotgun (WGS) entry which is preliminary data.</text>
</comment>
<accession>A0A1E3VX47</accession>
<feature type="binding site" evidence="6">
    <location>
        <position position="140"/>
    </location>
    <ligand>
        <name>S-adenosyl-L-methionine</name>
        <dbReference type="ChEBI" id="CHEBI:59789"/>
    </ligand>
</feature>
<dbReference type="AlphaFoldDB" id="A0A1E3VX47"/>
<evidence type="ECO:0000313" key="8">
    <source>
        <dbReference type="Proteomes" id="UP000094501"/>
    </source>
</evidence>
<evidence type="ECO:0000256" key="1">
    <source>
        <dbReference type="ARBA" id="ARBA00009741"/>
    </source>
</evidence>
<keyword evidence="3 6" id="KW-0489">Methyltransferase</keyword>
<comment type="catalytic activity">
    <reaction evidence="6">
        <text>L-lysyl-[protein] + 3 S-adenosyl-L-methionine = N(6),N(6),N(6)-trimethyl-L-lysyl-[protein] + 3 S-adenosyl-L-homocysteine + 3 H(+)</text>
        <dbReference type="Rhea" id="RHEA:54192"/>
        <dbReference type="Rhea" id="RHEA-COMP:9752"/>
        <dbReference type="Rhea" id="RHEA-COMP:13826"/>
        <dbReference type="ChEBI" id="CHEBI:15378"/>
        <dbReference type="ChEBI" id="CHEBI:29969"/>
        <dbReference type="ChEBI" id="CHEBI:57856"/>
        <dbReference type="ChEBI" id="CHEBI:59789"/>
        <dbReference type="ChEBI" id="CHEBI:61961"/>
    </reaction>
</comment>
<dbReference type="EMBL" id="LPWG01000014">
    <property type="protein sequence ID" value="ODR98117.1"/>
    <property type="molecule type" value="Genomic_DNA"/>
</dbReference>
<dbReference type="STRING" id="1774968.AUC68_11555"/>
<feature type="binding site" evidence="6">
    <location>
        <position position="185"/>
    </location>
    <ligand>
        <name>S-adenosyl-L-methionine</name>
        <dbReference type="ChEBI" id="CHEBI:59789"/>
    </ligand>
</feature>
<keyword evidence="2 6" id="KW-0963">Cytoplasm</keyword>
<dbReference type="Pfam" id="PF06325">
    <property type="entry name" value="PrmA"/>
    <property type="match status" value="1"/>
</dbReference>
<dbReference type="PANTHER" id="PTHR43648:SF1">
    <property type="entry name" value="ELECTRON TRANSFER FLAVOPROTEIN BETA SUBUNIT LYSINE METHYLTRANSFERASE"/>
    <property type="match status" value="1"/>
</dbReference>
<keyword evidence="5 6" id="KW-0949">S-adenosyl-L-methionine</keyword>
<dbReference type="GO" id="GO:0032259">
    <property type="term" value="P:methylation"/>
    <property type="evidence" value="ECO:0007669"/>
    <property type="project" value="UniProtKB-KW"/>
</dbReference>
<feature type="binding site" evidence="6">
    <location>
        <position position="231"/>
    </location>
    <ligand>
        <name>S-adenosyl-L-methionine</name>
        <dbReference type="ChEBI" id="CHEBI:59789"/>
    </ligand>
</feature>
<comment type="function">
    <text evidence="6">Methylates ribosomal protein L11.</text>
</comment>
<dbReference type="InterPro" id="IPR050078">
    <property type="entry name" value="Ribosomal_L11_MeTrfase_PrmA"/>
</dbReference>
<sequence>MAESSPQGLHRAAVEAEAPAAGRIAVALDDAGDPQALSVSFFELGNGRYEVSALYEELPDEGRLQALIDGAADGALVSPLRIEPVPDADWVTISQGQRGPVRAGRFLVHGSHDRERIARNRYTIEIDADQAFGTAHHATTRGCLLALDELAKWGRPDLVLDIGTGTGVLAIAAALAFDRPVIATDNDPIAVRIAADNAAKAGLGQTVHVFVADGLSHPTLRRLAPDLIVANILAGPLYDLAPAMARAVRPGGYVLLSGITTDQSHATAARYASLGFVLEKRILLDGWAALLLGRGNASTLFD</sequence>
<dbReference type="OrthoDB" id="9785995at2"/>
<dbReference type="PANTHER" id="PTHR43648">
    <property type="entry name" value="ELECTRON TRANSFER FLAVOPROTEIN BETA SUBUNIT LYSINE METHYLTRANSFERASE"/>
    <property type="match status" value="1"/>
</dbReference>
<keyword evidence="8" id="KW-1185">Reference proteome</keyword>
<feature type="binding site" evidence="6">
    <location>
        <position position="163"/>
    </location>
    <ligand>
        <name>S-adenosyl-L-methionine</name>
        <dbReference type="ChEBI" id="CHEBI:59789"/>
    </ligand>
</feature>
<comment type="subcellular location">
    <subcellularLocation>
        <location evidence="6">Cytoplasm</location>
    </subcellularLocation>
</comment>
<evidence type="ECO:0000256" key="5">
    <source>
        <dbReference type="ARBA" id="ARBA00022691"/>
    </source>
</evidence>
<dbReference type="GO" id="GO:0008276">
    <property type="term" value="F:protein methyltransferase activity"/>
    <property type="evidence" value="ECO:0007669"/>
    <property type="project" value="UniProtKB-UniRule"/>
</dbReference>
<comment type="similarity">
    <text evidence="1 6">Belongs to the methyltransferase superfamily. PrmA family.</text>
</comment>
<evidence type="ECO:0000256" key="4">
    <source>
        <dbReference type="ARBA" id="ARBA00022679"/>
    </source>
</evidence>
<evidence type="ECO:0000256" key="6">
    <source>
        <dbReference type="HAMAP-Rule" id="MF_00735"/>
    </source>
</evidence>
<dbReference type="Proteomes" id="UP000094501">
    <property type="component" value="Unassembled WGS sequence"/>
</dbReference>
<dbReference type="InterPro" id="IPR029063">
    <property type="entry name" value="SAM-dependent_MTases_sf"/>
</dbReference>
<name>A0A1E3VX47_9HYPH</name>
<keyword evidence="4 6" id="KW-0808">Transferase</keyword>
<dbReference type="InterPro" id="IPR004498">
    <property type="entry name" value="Ribosomal_PrmA_MeTrfase"/>
</dbReference>